<organism evidence="1 2">
    <name type="scientific">Yersinia enterocolitica</name>
    <dbReference type="NCBI Taxonomy" id="630"/>
    <lineage>
        <taxon>Bacteria</taxon>
        <taxon>Pseudomonadati</taxon>
        <taxon>Pseudomonadota</taxon>
        <taxon>Gammaproteobacteria</taxon>
        <taxon>Enterobacterales</taxon>
        <taxon>Yersiniaceae</taxon>
        <taxon>Yersinia</taxon>
    </lineage>
</organism>
<name>A0A9P1PZ28_YEREN</name>
<gene>
    <name evidence="1" type="ORF">ERS137939_04089</name>
</gene>
<dbReference type="AlphaFoldDB" id="A0A9P1PZ28"/>
<proteinExistence type="predicted"/>
<evidence type="ECO:0000313" key="2">
    <source>
        <dbReference type="Proteomes" id="UP000041356"/>
    </source>
</evidence>
<accession>A0A9P1PZ28</accession>
<evidence type="ECO:0000313" key="1">
    <source>
        <dbReference type="EMBL" id="CNG45952.1"/>
    </source>
</evidence>
<dbReference type="EMBL" id="CPZF01000014">
    <property type="protein sequence ID" value="CNG45952.1"/>
    <property type="molecule type" value="Genomic_DNA"/>
</dbReference>
<sequence>MTEKEKFMDNYGAIYAASLFVLMNENNFTPEEIDFARKCAETASIEIMDRGYKPSSFSTLGIPSTNASKLFDVKFLSIDGHSKHIVGGYIILNMIKTLYPSFAYYRK</sequence>
<reference evidence="1 2" key="1">
    <citation type="submission" date="2015-03" db="EMBL/GenBank/DDBJ databases">
        <authorList>
            <consortium name="Pathogen Informatics"/>
            <person name="Murphy D."/>
        </authorList>
    </citation>
    <scope>NUCLEOTIDE SEQUENCE [LARGE SCALE GENOMIC DNA]</scope>
    <source>
        <strain evidence="1 2">IP27818</strain>
    </source>
</reference>
<comment type="caution">
    <text evidence="1">The sequence shown here is derived from an EMBL/GenBank/DDBJ whole genome shotgun (WGS) entry which is preliminary data.</text>
</comment>
<protein>
    <submittedName>
        <fullName evidence="1">Uncharacterized protein</fullName>
    </submittedName>
</protein>
<dbReference type="RefSeq" id="WP_050132205.1">
    <property type="nucleotide sequence ID" value="NZ_CPZF01000014.1"/>
</dbReference>
<dbReference type="Proteomes" id="UP000041356">
    <property type="component" value="Unassembled WGS sequence"/>
</dbReference>